<accession>A0A1B6IHH6</accession>
<evidence type="ECO:0000313" key="1">
    <source>
        <dbReference type="EMBL" id="JAS86357.1"/>
    </source>
</evidence>
<proteinExistence type="predicted"/>
<feature type="non-terminal residue" evidence="1">
    <location>
        <position position="126"/>
    </location>
</feature>
<dbReference type="SUPFAM" id="SSF46938">
    <property type="entry name" value="CRAL/TRIO N-terminal domain"/>
    <property type="match status" value="1"/>
</dbReference>
<dbReference type="InterPro" id="IPR036273">
    <property type="entry name" value="CRAL/TRIO_N_dom_sf"/>
</dbReference>
<dbReference type="PANTHER" id="PTHR10174:SF224">
    <property type="entry name" value="RETINOL-BINDING PROTEIN PINTA"/>
    <property type="match status" value="1"/>
</dbReference>
<reference evidence="1" key="1">
    <citation type="submission" date="2015-11" db="EMBL/GenBank/DDBJ databases">
        <title>De novo transcriptome assembly of four potential Pierce s Disease insect vectors from Arizona vineyards.</title>
        <authorList>
            <person name="Tassone E.E."/>
        </authorList>
    </citation>
    <scope>NUCLEOTIDE SEQUENCE</scope>
</reference>
<feature type="non-terminal residue" evidence="1">
    <location>
        <position position="1"/>
    </location>
</feature>
<sequence length="126" mass="14611">RLQHRKRPQVFLCATITTHTGEMGELVTAADEYAKDPKLRPADIAQLREWLTKQPHLPQCITDEFLITILHSSEYSVEQSKHLLDTNITCRTNFTEFFSNRDPLAADKQAVWDYVNFWVSSRMTAD</sequence>
<dbReference type="GO" id="GO:1902936">
    <property type="term" value="F:phosphatidylinositol bisphosphate binding"/>
    <property type="evidence" value="ECO:0007669"/>
    <property type="project" value="TreeGrafter"/>
</dbReference>
<evidence type="ECO:0000313" key="2">
    <source>
        <dbReference type="EMBL" id="JAS91221.1"/>
    </source>
</evidence>
<organism evidence="1">
    <name type="scientific">Homalodisca liturata</name>
    <dbReference type="NCBI Taxonomy" id="320908"/>
    <lineage>
        <taxon>Eukaryota</taxon>
        <taxon>Metazoa</taxon>
        <taxon>Ecdysozoa</taxon>
        <taxon>Arthropoda</taxon>
        <taxon>Hexapoda</taxon>
        <taxon>Insecta</taxon>
        <taxon>Pterygota</taxon>
        <taxon>Neoptera</taxon>
        <taxon>Paraneoptera</taxon>
        <taxon>Hemiptera</taxon>
        <taxon>Auchenorrhyncha</taxon>
        <taxon>Membracoidea</taxon>
        <taxon>Cicadellidae</taxon>
        <taxon>Cicadellinae</taxon>
        <taxon>Proconiini</taxon>
        <taxon>Homalodisca</taxon>
    </lineage>
</organism>
<dbReference type="AlphaFoldDB" id="A0A1B6IHH6"/>
<name>A0A1B6IHH6_9HEMI</name>
<dbReference type="PANTHER" id="PTHR10174">
    <property type="entry name" value="ALPHA-TOCOPHEROL TRANSFER PROTEIN-RELATED"/>
    <property type="match status" value="1"/>
</dbReference>
<dbReference type="GO" id="GO:0016020">
    <property type="term" value="C:membrane"/>
    <property type="evidence" value="ECO:0007669"/>
    <property type="project" value="TreeGrafter"/>
</dbReference>
<protein>
    <recommendedName>
        <fullName evidence="3">CRAL/TRIO N-terminal domain-containing protein</fullName>
    </recommendedName>
</protein>
<dbReference type="EMBL" id="GECU01021349">
    <property type="protein sequence ID" value="JAS86357.1"/>
    <property type="molecule type" value="Transcribed_RNA"/>
</dbReference>
<dbReference type="Gene3D" id="3.40.525.10">
    <property type="entry name" value="CRAL-TRIO lipid binding domain"/>
    <property type="match status" value="1"/>
</dbReference>
<dbReference type="EMBL" id="GECU01016485">
    <property type="protein sequence ID" value="JAS91221.1"/>
    <property type="molecule type" value="Transcribed_RNA"/>
</dbReference>
<dbReference type="InterPro" id="IPR036865">
    <property type="entry name" value="CRAL-TRIO_dom_sf"/>
</dbReference>
<evidence type="ECO:0008006" key="3">
    <source>
        <dbReference type="Google" id="ProtNLM"/>
    </source>
</evidence>
<gene>
    <name evidence="1" type="ORF">g.16657</name>
    <name evidence="2" type="ORF">g.16659</name>
</gene>